<evidence type="ECO:0000259" key="1">
    <source>
        <dbReference type="Pfam" id="PF10026"/>
    </source>
</evidence>
<evidence type="ECO:0000313" key="3">
    <source>
        <dbReference type="Proteomes" id="UP001218246"/>
    </source>
</evidence>
<protein>
    <submittedName>
        <fullName evidence="2">DUF2268 domain-containing protein</fullName>
    </submittedName>
</protein>
<comment type="caution">
    <text evidence="2">The sequence shown here is derived from an EMBL/GenBank/DDBJ whole genome shotgun (WGS) entry which is preliminary data.</text>
</comment>
<proteinExistence type="predicted"/>
<accession>A0ABT6H3P3</accession>
<dbReference type="Proteomes" id="UP001218246">
    <property type="component" value="Unassembled WGS sequence"/>
</dbReference>
<gene>
    <name evidence="2" type="ORF">P6P90_08315</name>
</gene>
<dbReference type="RefSeq" id="WP_124565354.1">
    <property type="nucleotide sequence ID" value="NZ_JARRRY010000003.1"/>
</dbReference>
<evidence type="ECO:0000313" key="2">
    <source>
        <dbReference type="EMBL" id="MDG5753977.1"/>
    </source>
</evidence>
<keyword evidence="3" id="KW-1185">Reference proteome</keyword>
<organism evidence="2 3">
    <name type="scientific">Ectobacillus antri</name>
    <dbReference type="NCBI Taxonomy" id="2486280"/>
    <lineage>
        <taxon>Bacteria</taxon>
        <taxon>Bacillati</taxon>
        <taxon>Bacillota</taxon>
        <taxon>Bacilli</taxon>
        <taxon>Bacillales</taxon>
        <taxon>Bacillaceae</taxon>
        <taxon>Ectobacillus</taxon>
    </lineage>
</organism>
<feature type="domain" description="DUF2268" evidence="1">
    <location>
        <begin position="61"/>
        <end position="253"/>
    </location>
</feature>
<sequence length="262" mass="31054">MAIIDTYSWLEEHYEKPEEICRHFTEYMPLKPMDIYHFLQSRGMYRPVKGRRNELRERKEVWHILQSEFAALRRWLKGPDVPVYILPADRFNRYIQRQYNGKSGLAFRTCIFLFVSSNNSTDELRAMLTHEYHHVCRLAAFYKEEEKYTLLDTMVLEGLAEAAVAARHTPEMHAAWVSYYTKEEAIRLWHRYIKGHIDVRKGTKLHEELVNGLGRYPRLLGYCVGYHIVQDCLAHHKLNTARLLGIDSRKILQYAEGFSTKD</sequence>
<reference evidence="2 3" key="1">
    <citation type="submission" date="2023-04" db="EMBL/GenBank/DDBJ databases">
        <title>Ectobacillus antri isolated from activated sludge.</title>
        <authorList>
            <person name="Yan P."/>
            <person name="Liu X."/>
        </authorList>
    </citation>
    <scope>NUCLEOTIDE SEQUENCE [LARGE SCALE GENOMIC DNA]</scope>
    <source>
        <strain evidence="2 3">C18H</strain>
    </source>
</reference>
<name>A0ABT6H3P3_9BACI</name>
<dbReference type="Pfam" id="PF10026">
    <property type="entry name" value="DUF2268"/>
    <property type="match status" value="1"/>
</dbReference>
<dbReference type="EMBL" id="JARULN010000005">
    <property type="protein sequence ID" value="MDG5753977.1"/>
    <property type="molecule type" value="Genomic_DNA"/>
</dbReference>
<dbReference type="InterPro" id="IPR018728">
    <property type="entry name" value="DUF2268"/>
</dbReference>